<protein>
    <submittedName>
        <fullName evidence="1">Uncharacterized protein</fullName>
    </submittedName>
</protein>
<keyword evidence="2" id="KW-1185">Reference proteome</keyword>
<gene>
    <name evidence="1" type="ORF">PX52LOC_05746</name>
</gene>
<evidence type="ECO:0000313" key="2">
    <source>
        <dbReference type="Proteomes" id="UP000324974"/>
    </source>
</evidence>
<sequence>MRAEAFLSLLSSLNNPRLATGVTRKPRCKVAVNGIPLTGVTEVEVTNASHFTADTFRVVAASSGLPPELAPAYWALSSGDRVSVAAGFEDDSGNLTTTQWILGQVDSIDYDPVRRSITLTGRDLSAQLIDSKTAEKFVNQSSSQIAETLAKRHGLTPAVQATTTKAGTFYDIDNVVLTQEQTEWDLLVYLAGREGFDVWVSGNTLYFQPPPVNTAPPYILAWSEPPNSNAIDIHLTRSQTLAKDIIVKVQTWNQQQQKSFVVTYKVTQAFKSQRGGGNAQTYSYVVPNLTRDKALQFAKAKAEEITRHERVLTASLPGDNLLTTRAMVQLVGTNTAWDQNYYPDTITRRISFEEGYRMELRAKNHSTQSTVVLG</sequence>
<name>A0A5C1AIM9_9BACT</name>
<dbReference type="AlphaFoldDB" id="A0A5C1AIM9"/>
<dbReference type="EMBL" id="CP042425">
    <property type="protein sequence ID" value="QEL18710.1"/>
    <property type="molecule type" value="Genomic_DNA"/>
</dbReference>
<dbReference type="Gene3D" id="2.30.300.10">
    <property type="entry name" value="Baseplate protein-like domain - beta roll fold"/>
    <property type="match status" value="1"/>
</dbReference>
<reference evidence="2" key="1">
    <citation type="submission" date="2019-08" db="EMBL/GenBank/DDBJ databases">
        <title>Limnoglobus roseus gen. nov., sp. nov., a novel freshwater planctomycete with a giant genome from the family Gemmataceae.</title>
        <authorList>
            <person name="Kulichevskaya I.S."/>
            <person name="Naumoff D.G."/>
            <person name="Miroshnikov K."/>
            <person name="Ivanova A."/>
            <person name="Philippov D.A."/>
            <person name="Hakobyan A."/>
            <person name="Rijpstra I.C."/>
            <person name="Sinninghe Damste J.S."/>
            <person name="Liesack W."/>
            <person name="Dedysh S.N."/>
        </authorList>
    </citation>
    <scope>NUCLEOTIDE SEQUENCE [LARGE SCALE GENOMIC DNA]</scope>
    <source>
        <strain evidence="2">PX52</strain>
    </source>
</reference>
<proteinExistence type="predicted"/>
<dbReference type="KEGG" id="lrs:PX52LOC_05746"/>
<dbReference type="SUPFAM" id="SSF69279">
    <property type="entry name" value="Phage tail proteins"/>
    <property type="match status" value="1"/>
</dbReference>
<dbReference type="Proteomes" id="UP000324974">
    <property type="component" value="Chromosome"/>
</dbReference>
<organism evidence="1 2">
    <name type="scientific">Limnoglobus roseus</name>
    <dbReference type="NCBI Taxonomy" id="2598579"/>
    <lineage>
        <taxon>Bacteria</taxon>
        <taxon>Pseudomonadati</taxon>
        <taxon>Planctomycetota</taxon>
        <taxon>Planctomycetia</taxon>
        <taxon>Gemmatales</taxon>
        <taxon>Gemmataceae</taxon>
        <taxon>Limnoglobus</taxon>
    </lineage>
</organism>
<accession>A0A5C1AIM9</accession>
<evidence type="ECO:0000313" key="1">
    <source>
        <dbReference type="EMBL" id="QEL18710.1"/>
    </source>
</evidence>